<evidence type="ECO:0000256" key="5">
    <source>
        <dbReference type="RuleBase" id="RU361277"/>
    </source>
</evidence>
<dbReference type="InterPro" id="IPR002328">
    <property type="entry name" value="ADH_Zn_CS"/>
</dbReference>
<comment type="similarity">
    <text evidence="5">Belongs to the zinc-containing alcohol dehydrogenase family.</text>
</comment>
<dbReference type="Gene3D" id="3.40.50.720">
    <property type="entry name" value="NAD(P)-binding Rossmann-like Domain"/>
    <property type="match status" value="1"/>
</dbReference>
<dbReference type="Pfam" id="PF08240">
    <property type="entry name" value="ADH_N"/>
    <property type="match status" value="1"/>
</dbReference>
<evidence type="ECO:0000256" key="4">
    <source>
        <dbReference type="ARBA" id="ARBA00023002"/>
    </source>
</evidence>
<comment type="caution">
    <text evidence="7">The sequence shown here is derived from an EMBL/GenBank/DDBJ whole genome shotgun (WGS) entry which is preliminary data.</text>
</comment>
<name>A0A0V9UFY6_9NOCA</name>
<dbReference type="Gene3D" id="3.90.180.10">
    <property type="entry name" value="Medium-chain alcohol dehydrogenases, catalytic domain"/>
    <property type="match status" value="1"/>
</dbReference>
<dbReference type="Proteomes" id="UP000053060">
    <property type="component" value="Unassembled WGS sequence"/>
</dbReference>
<dbReference type="InterPro" id="IPR013149">
    <property type="entry name" value="ADH-like_C"/>
</dbReference>
<dbReference type="GO" id="GO:0008270">
    <property type="term" value="F:zinc ion binding"/>
    <property type="evidence" value="ECO:0007669"/>
    <property type="project" value="InterPro"/>
</dbReference>
<keyword evidence="7" id="KW-0808">Transferase</keyword>
<dbReference type="InterPro" id="IPR011032">
    <property type="entry name" value="GroES-like_sf"/>
</dbReference>
<feature type="domain" description="Enoyl reductase (ER)" evidence="6">
    <location>
        <begin position="7"/>
        <end position="400"/>
    </location>
</feature>
<organism evidence="7 8">
    <name type="scientific">Rhodococcus pyridinivorans KG-16</name>
    <dbReference type="NCBI Taxonomy" id="1441730"/>
    <lineage>
        <taxon>Bacteria</taxon>
        <taxon>Bacillati</taxon>
        <taxon>Actinomycetota</taxon>
        <taxon>Actinomycetes</taxon>
        <taxon>Mycobacteriales</taxon>
        <taxon>Nocardiaceae</taxon>
        <taxon>Rhodococcus</taxon>
    </lineage>
</organism>
<dbReference type="InterPro" id="IPR013154">
    <property type="entry name" value="ADH-like_N"/>
</dbReference>
<accession>A0A0V9UFY6</accession>
<dbReference type="InterPro" id="IPR036291">
    <property type="entry name" value="NAD(P)-bd_dom_sf"/>
</dbReference>
<dbReference type="Pfam" id="PF00107">
    <property type="entry name" value="ADH_zinc_N"/>
    <property type="match status" value="1"/>
</dbReference>
<evidence type="ECO:0000313" key="7">
    <source>
        <dbReference type="EMBL" id="KSZ56887.1"/>
    </source>
</evidence>
<gene>
    <name evidence="7" type="ORF">Z045_20995</name>
</gene>
<reference evidence="7 8" key="2">
    <citation type="journal article" date="2016" name="Genome Announc.">
        <title>Draft Genome Sequence of a Versatile Hydrocarbon-Degrading Bacterium, Rhodococcus pyridinivorans Strain KG-16, Collected from Oil Fields in India.</title>
        <authorList>
            <person name="Aggarwal R.K."/>
            <person name="Dawar C."/>
            <person name="Phanindranath R."/>
            <person name="Mutnuri L."/>
            <person name="Dayal A.M."/>
        </authorList>
    </citation>
    <scope>NUCLEOTIDE SEQUENCE [LARGE SCALE GENOMIC DNA]</scope>
    <source>
        <strain evidence="7 8">KG-16</strain>
    </source>
</reference>
<dbReference type="RefSeq" id="WP_060653655.1">
    <property type="nucleotide sequence ID" value="NZ_AZXY01000012.1"/>
</dbReference>
<comment type="cofactor">
    <cofactor evidence="1 5">
        <name>Zn(2+)</name>
        <dbReference type="ChEBI" id="CHEBI:29105"/>
    </cofactor>
</comment>
<evidence type="ECO:0000256" key="2">
    <source>
        <dbReference type="ARBA" id="ARBA00022723"/>
    </source>
</evidence>
<protein>
    <submittedName>
        <fullName evidence="7">Alanine acetyltransferase</fullName>
    </submittedName>
</protein>
<dbReference type="PANTHER" id="PTHR42813:SF7">
    <property type="entry name" value="ALCOHOL DEHYDROGENASE (ZN-DEPENDENT)-RELATED"/>
    <property type="match status" value="1"/>
</dbReference>
<evidence type="ECO:0000259" key="6">
    <source>
        <dbReference type="SMART" id="SM00829"/>
    </source>
</evidence>
<evidence type="ECO:0000313" key="8">
    <source>
        <dbReference type="Proteomes" id="UP000053060"/>
    </source>
</evidence>
<dbReference type="PANTHER" id="PTHR42813">
    <property type="entry name" value="ZINC-TYPE ALCOHOL DEHYDROGENASE-LIKE"/>
    <property type="match status" value="1"/>
</dbReference>
<dbReference type="PATRIC" id="fig|1441730.3.peg.4396"/>
<evidence type="ECO:0000256" key="1">
    <source>
        <dbReference type="ARBA" id="ARBA00001947"/>
    </source>
</evidence>
<dbReference type="GO" id="GO:0016491">
    <property type="term" value="F:oxidoreductase activity"/>
    <property type="evidence" value="ECO:0007669"/>
    <property type="project" value="UniProtKB-KW"/>
</dbReference>
<keyword evidence="3 5" id="KW-0862">Zinc</keyword>
<proteinExistence type="inferred from homology"/>
<dbReference type="PROSITE" id="PS00059">
    <property type="entry name" value="ADH_ZINC"/>
    <property type="match status" value="1"/>
</dbReference>
<reference evidence="8" key="1">
    <citation type="submission" date="2015-01" db="EMBL/GenBank/DDBJ databases">
        <title>Draft genome sequence of Rhodococcus pyridinivorans strain KG-16, a hydrocarbon-degrading bacterium.</title>
        <authorList>
            <person name="Aggarwal R.K."/>
            <person name="Dawar C."/>
        </authorList>
    </citation>
    <scope>NUCLEOTIDE SEQUENCE [LARGE SCALE GENOMIC DNA]</scope>
    <source>
        <strain evidence="8">KG-16</strain>
    </source>
</reference>
<dbReference type="SUPFAM" id="SSF51735">
    <property type="entry name" value="NAD(P)-binding Rossmann-fold domains"/>
    <property type="match status" value="1"/>
</dbReference>
<keyword evidence="4" id="KW-0560">Oxidoreductase</keyword>
<keyword evidence="2 5" id="KW-0479">Metal-binding</keyword>
<dbReference type="InterPro" id="IPR020843">
    <property type="entry name" value="ER"/>
</dbReference>
<dbReference type="EMBL" id="AZXY01000012">
    <property type="protein sequence ID" value="KSZ56887.1"/>
    <property type="molecule type" value="Genomic_DNA"/>
</dbReference>
<dbReference type="AlphaFoldDB" id="A0A0V9UFY6"/>
<dbReference type="SUPFAM" id="SSF50129">
    <property type="entry name" value="GroES-like"/>
    <property type="match status" value="1"/>
</dbReference>
<dbReference type="SMART" id="SM00829">
    <property type="entry name" value="PKS_ER"/>
    <property type="match status" value="1"/>
</dbReference>
<dbReference type="GO" id="GO:0016740">
    <property type="term" value="F:transferase activity"/>
    <property type="evidence" value="ECO:0007669"/>
    <property type="project" value="UniProtKB-KW"/>
</dbReference>
<evidence type="ECO:0000256" key="3">
    <source>
        <dbReference type="ARBA" id="ARBA00022833"/>
    </source>
</evidence>
<sequence length="407" mass="42992">MKAVVWHDVGDIRLDDVPMPTLQEPTDAIIRITSSAICGTDLHLVRGTMAGMKPGTILGHEAVGVIEEVGKDVRGFRPGDRVVVCSTISCGYCSYCRAGYFAQCDNANPNGPQGGTSFFGGPEATGAVDGLQAEYARIPYATTTLVKVPDAVIDEQAIMVSDVLPTGWFGARSAQVTEGDTVLVLGAGVVGQCAVASAKRQGAARVLVVDGIEARLEMARAQNAEPIDFNAEDPVQTVLDLTGGIGVDRVIDAVGVDAQRPESGPAADALPVPGETFDAEQQLAAPRSAPDGDVWVPGDAPSLALRWATRCAAKAGTIGIIGVYPPNFDRFPLGELTNRNLTVQAGNCNHRRYIPRLLSMVASGALDPTEFITQETTPHHALDAYRRFDVREQGWIKTVLDVESSGG</sequence>